<dbReference type="Proteomes" id="UP001190700">
    <property type="component" value="Unassembled WGS sequence"/>
</dbReference>
<keyword evidence="1" id="KW-0472">Membrane</keyword>
<organism evidence="2 3">
    <name type="scientific">Cymbomonas tetramitiformis</name>
    <dbReference type="NCBI Taxonomy" id="36881"/>
    <lineage>
        <taxon>Eukaryota</taxon>
        <taxon>Viridiplantae</taxon>
        <taxon>Chlorophyta</taxon>
        <taxon>Pyramimonadophyceae</taxon>
        <taxon>Pyramimonadales</taxon>
        <taxon>Pyramimonadaceae</taxon>
        <taxon>Cymbomonas</taxon>
    </lineage>
</organism>
<feature type="transmembrane region" description="Helical" evidence="1">
    <location>
        <begin position="25"/>
        <end position="50"/>
    </location>
</feature>
<evidence type="ECO:0000313" key="2">
    <source>
        <dbReference type="EMBL" id="KAK3251927.1"/>
    </source>
</evidence>
<feature type="transmembrane region" description="Helical" evidence="1">
    <location>
        <begin position="187"/>
        <end position="210"/>
    </location>
</feature>
<feature type="transmembrane region" description="Helical" evidence="1">
    <location>
        <begin position="71"/>
        <end position="96"/>
    </location>
</feature>
<accession>A0AAE0CBE2</accession>
<dbReference type="EMBL" id="LGRX02025734">
    <property type="protein sequence ID" value="KAK3251927.1"/>
    <property type="molecule type" value="Genomic_DNA"/>
</dbReference>
<keyword evidence="1" id="KW-0812">Transmembrane</keyword>
<dbReference type="AlphaFoldDB" id="A0AAE0CBE2"/>
<evidence type="ECO:0000256" key="1">
    <source>
        <dbReference type="SAM" id="Phobius"/>
    </source>
</evidence>
<protein>
    <submittedName>
        <fullName evidence="2">Uncharacterized protein</fullName>
    </submittedName>
</protein>
<gene>
    <name evidence="2" type="ORF">CYMTET_38755</name>
</gene>
<comment type="caution">
    <text evidence="2">The sequence shown here is derived from an EMBL/GenBank/DDBJ whole genome shotgun (WGS) entry which is preliminary data.</text>
</comment>
<keyword evidence="3" id="KW-1185">Reference proteome</keyword>
<sequence length="307" mass="34434">MKPDNSNNPQAQNDKDSVPPDTPSFIFVCVTIGTAIVMTCITLIYAVFFVDQVDCKDSQHENIDALHAQGVGFVTIASMTLFVEVVFLIVAIVMYVNQKKNNQANVQKTASENSNENQVFDLFMRLMYGLLVIMVVTWPSIGFGSLYMYPRASLDQLALDIYEGTEGQNDHWYNCFDKVNKNVKTGYYITAAGALILCWFAALAHSRLVFGTSIDKVMDFLASRRVDGESIMTSLIKANANQREVVGYLCVTIIMICAYIVTISSSYFVLVRGLGAFPFGFWHVHRQGYGFFGEQAGRWRIDNDFID</sequence>
<name>A0AAE0CBE2_9CHLO</name>
<proteinExistence type="predicted"/>
<evidence type="ECO:0000313" key="3">
    <source>
        <dbReference type="Proteomes" id="UP001190700"/>
    </source>
</evidence>
<feature type="transmembrane region" description="Helical" evidence="1">
    <location>
        <begin position="126"/>
        <end position="149"/>
    </location>
</feature>
<reference evidence="2 3" key="1">
    <citation type="journal article" date="2015" name="Genome Biol. Evol.">
        <title>Comparative Genomics of a Bacterivorous Green Alga Reveals Evolutionary Causalities and Consequences of Phago-Mixotrophic Mode of Nutrition.</title>
        <authorList>
            <person name="Burns J.A."/>
            <person name="Paasch A."/>
            <person name="Narechania A."/>
            <person name="Kim E."/>
        </authorList>
    </citation>
    <scope>NUCLEOTIDE SEQUENCE [LARGE SCALE GENOMIC DNA]</scope>
    <source>
        <strain evidence="2 3">PLY_AMNH</strain>
    </source>
</reference>
<feature type="transmembrane region" description="Helical" evidence="1">
    <location>
        <begin position="245"/>
        <end position="270"/>
    </location>
</feature>
<keyword evidence="1" id="KW-1133">Transmembrane helix</keyword>